<feature type="domain" description="GH16" evidence="2">
    <location>
        <begin position="580"/>
        <end position="833"/>
    </location>
</feature>
<dbReference type="Gene3D" id="2.60.40.10">
    <property type="entry name" value="Immunoglobulins"/>
    <property type="match status" value="3"/>
</dbReference>
<evidence type="ECO:0000313" key="3">
    <source>
        <dbReference type="EMBL" id="WDE13382.1"/>
    </source>
</evidence>
<name>A0ABY7VI24_9GAMM</name>
<dbReference type="SUPFAM" id="SSF49899">
    <property type="entry name" value="Concanavalin A-like lectins/glucanases"/>
    <property type="match status" value="1"/>
</dbReference>
<dbReference type="InterPro" id="IPR013320">
    <property type="entry name" value="ConA-like_dom_sf"/>
</dbReference>
<dbReference type="RefSeq" id="WP_274053742.1">
    <property type="nucleotide sequence ID" value="NZ_CP059693.1"/>
</dbReference>
<organism evidence="3 4">
    <name type="scientific">Thalassomonas haliotis</name>
    <dbReference type="NCBI Taxonomy" id="485448"/>
    <lineage>
        <taxon>Bacteria</taxon>
        <taxon>Pseudomonadati</taxon>
        <taxon>Pseudomonadota</taxon>
        <taxon>Gammaproteobacteria</taxon>
        <taxon>Alteromonadales</taxon>
        <taxon>Colwelliaceae</taxon>
        <taxon>Thalassomonas</taxon>
    </lineage>
</organism>
<protein>
    <recommendedName>
        <fullName evidence="2">GH16 domain-containing protein</fullName>
    </recommendedName>
</protein>
<dbReference type="Proteomes" id="UP001215231">
    <property type="component" value="Chromosome"/>
</dbReference>
<keyword evidence="4" id="KW-1185">Reference proteome</keyword>
<dbReference type="PROSITE" id="PS51762">
    <property type="entry name" value="GH16_2"/>
    <property type="match status" value="1"/>
</dbReference>
<reference evidence="3 4" key="1">
    <citation type="journal article" date="2022" name="Mar. Drugs">
        <title>Bioassay-Guided Fractionation Leads to the Detection of Cholic Acid Generated by the Rare Thalassomonas sp.</title>
        <authorList>
            <person name="Pheiffer F."/>
            <person name="Schneider Y.K."/>
            <person name="Hansen E.H."/>
            <person name="Andersen J.H."/>
            <person name="Isaksson J."/>
            <person name="Busche T."/>
            <person name="R C."/>
            <person name="Kalinowski J."/>
            <person name="Zyl L.V."/>
            <person name="Trindade M."/>
        </authorList>
    </citation>
    <scope>NUCLEOTIDE SEQUENCE [LARGE SCALE GENOMIC DNA]</scope>
    <source>
        <strain evidence="3 4">A5K-61T</strain>
    </source>
</reference>
<sequence length="849" mass="96257">MKLNNLLSIISKIHTSLKSILNIRKHLTYSLYLFLFPGIIQAATIGTSPSATVTYNNSLGSFTLNWQAATNAEKYRITEYINQDGNYKWNGEKYTTTLTFNYNNHTNKDGYRYHIYGCTINTVCASTNRTIYVKDQRLSTVGTPPSATVTYTSVGSFTLNWQAATNAEKYRITEYINQDGNYKWNGEKYTTTLTFNYNNHTNKDGYRYHIYGCTIDTVCASTNRTIYVKDQRLSAVGTPPSATVTYTSVGSFTLNWQAASNAEKYRITEYINQDGSYKWNGEKYTTTLTFNYNNHTNKDGYRYHIYGCTIDTVCASTNKTIYVKDQRLSAIGTPSSATVTYTSIGSFTLDWQAASNAEKYRITEYINQDGNYEWNGEKYTTTLTFNYNGHTNKDGYRYHIYGCTVDTVCASTNKTIYVKDPRLSASAIGTPANASVVYKDIGSFTLNWDPASNAEKYRITEYIIQDGNPIWNGEKYTNTLTFNYNFHYNSEGYRYHIYGCTINTDCASTNKTIDVKDERPQPDGYTSILSDDFTGVSELELQKWKHRDKVCESVTAIEQMTNRRDEQVCWRNKTFGYFTKDAVAIDTEDNTLVLKFNVKDVTNTAASTVIANSEILEGTPPEDGLLHCFADDISQTGDKRTYLLTQGYAISQQSFKYGQVIANVSYTGNLLGTQVGIWVDSDWAKPTSVGQEIDLDEYVQGYGTEHNFTVHTHDNRRLGYGYNDKQKIATHAHTYTLNWQQDVLVPVEPETETFELTDQYTLFVDGAFKKTINHTSLLQTDTAKAPITIDWAFIKFSIEAGKSFKNDNRTKLCSIINNSGKLDELNTGANVTFGQMNIHFVKAYMEQLP</sequence>
<evidence type="ECO:0000313" key="4">
    <source>
        <dbReference type="Proteomes" id="UP001215231"/>
    </source>
</evidence>
<dbReference type="Gene3D" id="2.60.120.200">
    <property type="match status" value="1"/>
</dbReference>
<dbReference type="EMBL" id="CP059693">
    <property type="protein sequence ID" value="WDE13382.1"/>
    <property type="molecule type" value="Genomic_DNA"/>
</dbReference>
<accession>A0ABY7VI24</accession>
<comment type="similarity">
    <text evidence="1">Belongs to the glycosyl hydrolase 16 family.</text>
</comment>
<gene>
    <name evidence="3" type="ORF">H3N35_08070</name>
</gene>
<evidence type="ECO:0000256" key="1">
    <source>
        <dbReference type="ARBA" id="ARBA00006865"/>
    </source>
</evidence>
<dbReference type="InterPro" id="IPR000757">
    <property type="entry name" value="Beta-glucanase-like"/>
</dbReference>
<dbReference type="InterPro" id="IPR013783">
    <property type="entry name" value="Ig-like_fold"/>
</dbReference>
<evidence type="ECO:0000259" key="2">
    <source>
        <dbReference type="PROSITE" id="PS51762"/>
    </source>
</evidence>
<proteinExistence type="inferred from homology"/>